<sequence>MSSPPSAARFLSLLLALSLPFYLAGWLAGDTALGPGLPLPVSAAMAICPGVAAIVLTRAERGAAAGRELLARAVELPAAGRRHRLLRAALVVPGATVASYLIQRLLGRDLPGGGPSVALIAGLLVFFLVVAAAEEIGWTGYLLPAARRRLPAPHAAVLIGVACALWHALPYAQAGHRTGWIAAQCLVTVALRVLTVWAYEGSGGALGSAVLLHASVNVSVWAFPHLGSHYDPVVLLPLLLVLAGWATRELSAWAGTAAGAPPARRGSLPLSGTSRTSPPLPGGRRRER</sequence>
<dbReference type="RefSeq" id="WP_072911859.1">
    <property type="nucleotide sequence ID" value="NZ_FRDM01000001.1"/>
</dbReference>
<keyword evidence="2" id="KW-0812">Transmembrane</keyword>
<protein>
    <submittedName>
        <fullName evidence="4">CAAX protease self-immunity</fullName>
    </submittedName>
</protein>
<reference evidence="4 5" key="1">
    <citation type="submission" date="2016-12" db="EMBL/GenBank/DDBJ databases">
        <authorList>
            <person name="Song W.-J."/>
            <person name="Kurnit D.M."/>
        </authorList>
    </citation>
    <scope>NUCLEOTIDE SEQUENCE [LARGE SCALE GENOMIC DNA]</scope>
    <source>
        <strain evidence="4 5">DSM 43162</strain>
    </source>
</reference>
<dbReference type="InterPro" id="IPR003675">
    <property type="entry name" value="Rce1/LyrA-like_dom"/>
</dbReference>
<dbReference type="Proteomes" id="UP000184428">
    <property type="component" value="Unassembled WGS sequence"/>
</dbReference>
<dbReference type="Pfam" id="PF02517">
    <property type="entry name" value="Rce1-like"/>
    <property type="match status" value="1"/>
</dbReference>
<keyword evidence="4" id="KW-0645">Protease</keyword>
<evidence type="ECO:0000313" key="5">
    <source>
        <dbReference type="Proteomes" id="UP000184428"/>
    </source>
</evidence>
<evidence type="ECO:0000259" key="3">
    <source>
        <dbReference type="Pfam" id="PF02517"/>
    </source>
</evidence>
<evidence type="ECO:0000256" key="2">
    <source>
        <dbReference type="SAM" id="Phobius"/>
    </source>
</evidence>
<evidence type="ECO:0000313" key="4">
    <source>
        <dbReference type="EMBL" id="SHN50984.1"/>
    </source>
</evidence>
<accession>A0A1M7RXW4</accession>
<feature type="transmembrane region" description="Helical" evidence="2">
    <location>
        <begin position="85"/>
        <end position="106"/>
    </location>
</feature>
<proteinExistence type="predicted"/>
<feature type="region of interest" description="Disordered" evidence="1">
    <location>
        <begin position="257"/>
        <end position="288"/>
    </location>
</feature>
<gene>
    <name evidence="4" type="ORF">SAMN05660350_00240</name>
</gene>
<dbReference type="EMBL" id="FRDM01000001">
    <property type="protein sequence ID" value="SHN50984.1"/>
    <property type="molecule type" value="Genomic_DNA"/>
</dbReference>
<dbReference type="AlphaFoldDB" id="A0A1M7RXW4"/>
<organism evidence="4 5">
    <name type="scientific">Geodermatophilus obscurus</name>
    <dbReference type="NCBI Taxonomy" id="1861"/>
    <lineage>
        <taxon>Bacteria</taxon>
        <taxon>Bacillati</taxon>
        <taxon>Actinomycetota</taxon>
        <taxon>Actinomycetes</taxon>
        <taxon>Geodermatophilales</taxon>
        <taxon>Geodermatophilaceae</taxon>
        <taxon>Geodermatophilus</taxon>
    </lineage>
</organism>
<feature type="domain" description="CAAX prenyl protease 2/Lysostaphin resistance protein A-like" evidence="3">
    <location>
        <begin position="119"/>
        <end position="218"/>
    </location>
</feature>
<keyword evidence="4" id="KW-0378">Hydrolase</keyword>
<feature type="compositionally biased region" description="Low complexity" evidence="1">
    <location>
        <begin position="257"/>
        <end position="266"/>
    </location>
</feature>
<dbReference type="OrthoDB" id="9777755at2"/>
<feature type="transmembrane region" description="Helical" evidence="2">
    <location>
        <begin position="39"/>
        <end position="57"/>
    </location>
</feature>
<keyword evidence="2" id="KW-0472">Membrane</keyword>
<keyword evidence="2" id="KW-1133">Transmembrane helix</keyword>
<dbReference type="GO" id="GO:0080120">
    <property type="term" value="P:CAAX-box protein maturation"/>
    <property type="evidence" value="ECO:0007669"/>
    <property type="project" value="UniProtKB-ARBA"/>
</dbReference>
<evidence type="ECO:0000256" key="1">
    <source>
        <dbReference type="SAM" id="MobiDB-lite"/>
    </source>
</evidence>
<feature type="transmembrane region" description="Helical" evidence="2">
    <location>
        <begin position="118"/>
        <end position="143"/>
    </location>
</feature>
<name>A0A1M7RXW4_9ACTN</name>
<dbReference type="GO" id="GO:0004175">
    <property type="term" value="F:endopeptidase activity"/>
    <property type="evidence" value="ECO:0007669"/>
    <property type="project" value="UniProtKB-ARBA"/>
</dbReference>
<dbReference type="GO" id="GO:0006508">
    <property type="term" value="P:proteolysis"/>
    <property type="evidence" value="ECO:0007669"/>
    <property type="project" value="UniProtKB-KW"/>
</dbReference>